<dbReference type="InterPro" id="IPR004089">
    <property type="entry name" value="MCPsignal_dom"/>
</dbReference>
<dbReference type="Pfam" id="PF00672">
    <property type="entry name" value="HAMP"/>
    <property type="match status" value="1"/>
</dbReference>
<evidence type="ECO:0000256" key="2">
    <source>
        <dbReference type="ARBA" id="ARBA00029447"/>
    </source>
</evidence>
<organism evidence="8 9">
    <name type="scientific">Magnetofaba australis IT-1</name>
    <dbReference type="NCBI Taxonomy" id="1434232"/>
    <lineage>
        <taxon>Bacteria</taxon>
        <taxon>Pseudomonadati</taxon>
        <taxon>Pseudomonadota</taxon>
        <taxon>Magnetococcia</taxon>
        <taxon>Magnetococcales</taxon>
        <taxon>Magnetococcaceae</taxon>
        <taxon>Magnetofaba</taxon>
    </lineage>
</organism>
<accession>A0A1Y2K3K2</accession>
<feature type="region of interest" description="Disordered" evidence="4">
    <location>
        <begin position="426"/>
        <end position="454"/>
    </location>
</feature>
<dbReference type="Gene3D" id="6.10.340.10">
    <property type="match status" value="1"/>
</dbReference>
<gene>
    <name evidence="8" type="ORF">MAIT1_01750</name>
</gene>
<dbReference type="GO" id="GO:0016020">
    <property type="term" value="C:membrane"/>
    <property type="evidence" value="ECO:0007669"/>
    <property type="project" value="InterPro"/>
</dbReference>
<dbReference type="SMART" id="SM00283">
    <property type="entry name" value="MA"/>
    <property type="match status" value="1"/>
</dbReference>
<feature type="domain" description="Methyl-accepting transducer" evidence="6">
    <location>
        <begin position="441"/>
        <end position="716"/>
    </location>
</feature>
<dbReference type="Pfam" id="PF00015">
    <property type="entry name" value="MCPsignal"/>
    <property type="match status" value="1"/>
</dbReference>
<dbReference type="GO" id="GO:0007165">
    <property type="term" value="P:signal transduction"/>
    <property type="evidence" value="ECO:0007669"/>
    <property type="project" value="UniProtKB-KW"/>
</dbReference>
<dbReference type="CDD" id="cd06225">
    <property type="entry name" value="HAMP"/>
    <property type="match status" value="1"/>
</dbReference>
<evidence type="ECO:0000313" key="8">
    <source>
        <dbReference type="EMBL" id="OSM01724.1"/>
    </source>
</evidence>
<evidence type="ECO:0000259" key="7">
    <source>
        <dbReference type="PROSITE" id="PS50885"/>
    </source>
</evidence>
<dbReference type="EMBL" id="LVJN01000020">
    <property type="protein sequence ID" value="OSM01724.1"/>
    <property type="molecule type" value="Genomic_DNA"/>
</dbReference>
<evidence type="ECO:0000256" key="1">
    <source>
        <dbReference type="ARBA" id="ARBA00023224"/>
    </source>
</evidence>
<dbReference type="STRING" id="1434232.MAIT1_01750"/>
<dbReference type="PROSITE" id="PS50885">
    <property type="entry name" value="HAMP"/>
    <property type="match status" value="1"/>
</dbReference>
<dbReference type="PANTHER" id="PTHR32089:SF112">
    <property type="entry name" value="LYSOZYME-LIKE PROTEIN-RELATED"/>
    <property type="match status" value="1"/>
</dbReference>
<evidence type="ECO:0000313" key="9">
    <source>
        <dbReference type="Proteomes" id="UP000194003"/>
    </source>
</evidence>
<feature type="domain" description="HAMP" evidence="7">
    <location>
        <begin position="356"/>
        <end position="408"/>
    </location>
</feature>
<comment type="similarity">
    <text evidence="2">Belongs to the methyl-accepting chemotaxis (MCP) protein family.</text>
</comment>
<proteinExistence type="inferred from homology"/>
<feature type="transmembrane region" description="Helical" evidence="5">
    <location>
        <begin position="36"/>
        <end position="60"/>
    </location>
</feature>
<protein>
    <submittedName>
        <fullName evidence="8">Putative methyl-accepting chemotaxis sensory transducer</fullName>
    </submittedName>
</protein>
<comment type="caution">
    <text evidence="8">The sequence shown here is derived from an EMBL/GenBank/DDBJ whole genome shotgun (WGS) entry which is preliminary data.</text>
</comment>
<evidence type="ECO:0000256" key="4">
    <source>
        <dbReference type="SAM" id="MobiDB-lite"/>
    </source>
</evidence>
<evidence type="ECO:0000259" key="6">
    <source>
        <dbReference type="PROSITE" id="PS50111"/>
    </source>
</evidence>
<keyword evidence="9" id="KW-1185">Reference proteome</keyword>
<dbReference type="SMART" id="SM00304">
    <property type="entry name" value="HAMP"/>
    <property type="match status" value="1"/>
</dbReference>
<dbReference type="PROSITE" id="PS50111">
    <property type="entry name" value="CHEMOTAXIS_TRANSDUC_2"/>
    <property type="match status" value="1"/>
</dbReference>
<feature type="compositionally biased region" description="Polar residues" evidence="4">
    <location>
        <begin position="436"/>
        <end position="454"/>
    </location>
</feature>
<sequence>MYSIELLRYTQSLSHRLQKEISRCFFNGLKLKSKLLVTYLIMAAVTAITGVAGLLFIGAVGEQGANLGAKLAPLGDAAMEIKLTSTHAHLKLEEILSGQSQDSIDTVWAELAETEWYAKAMVEGGENEEGKFIPSENPAVVVKIREVQKKLAAFREYAQQRYDLLAGTSSTGSAVDQAFDEQYEVLQGGIDDLLALRDENVEPDTAIAVATAKYYLADAHLFLEEMLSGDESVTPEAVAAQFEKGAKLLDQGETNWARAKAAGLAKKARDLKVLAMTRHANTVALHEKEVGIDKGFHDTFESFTRSADEAEELVHDRMDAALLSVESNIGSSKATMGIIVLIALGIAVLLTRTVARLVANPVLACTQAAKRIASGNLNVRVGIDQGDEIGDLSTALDEMTDQLNSLLSKLKEYAKQLGGDARELASASGELGGSSNQLNANAESASEATGSVTHTIREIADQAERSKDDMTAMAAAAEQMSANMTEITRVMEGAAGNLEQVSASSESSNAALESVSGAMNRNVSGLREVASSVEEMRAMLKDALGQCHVTAEASEGSAQQAKAFSGVLASLKQSSQSIGAVVGIINDIADQTNMLALNASIEAAGAGEAGKGFAVVANEVKALAAQTAEATQTISQNIDEIQANSARAVGASDKIRAGIQEIHENNQEILHAIESQYATLERSTTAINSIADESRTVEEHLQGVSQQIIHSNHSLSEVSGGVSDVNIKVTEISHAVEEVTRSVAAASKGSAAISDGVGSVASATDGLEQVVSQVKGAAHALTQISQSVNSRSGNMAKIGQELNEALSGFKLR</sequence>
<dbReference type="Proteomes" id="UP000194003">
    <property type="component" value="Unassembled WGS sequence"/>
</dbReference>
<keyword evidence="5" id="KW-0812">Transmembrane</keyword>
<keyword evidence="5" id="KW-1133">Transmembrane helix</keyword>
<reference evidence="8 9" key="1">
    <citation type="journal article" date="2016" name="BMC Genomics">
        <title>Combined genomic and structural analyses of a cultured magnetotactic bacterium reveals its niche adaptation to a dynamic environment.</title>
        <authorList>
            <person name="Araujo A.C."/>
            <person name="Morillo V."/>
            <person name="Cypriano J."/>
            <person name="Teixeira L.C."/>
            <person name="Leao P."/>
            <person name="Lyra S."/>
            <person name="Almeida L.G."/>
            <person name="Bazylinski D.A."/>
            <person name="Vasconcellos A.T."/>
            <person name="Abreu F."/>
            <person name="Lins U."/>
        </authorList>
    </citation>
    <scope>NUCLEOTIDE SEQUENCE [LARGE SCALE GENOMIC DNA]</scope>
    <source>
        <strain evidence="8 9">IT-1</strain>
    </source>
</reference>
<name>A0A1Y2K3K2_9PROT</name>
<dbReference type="SUPFAM" id="SSF58104">
    <property type="entry name" value="Methyl-accepting chemotaxis protein (MCP) signaling domain"/>
    <property type="match status" value="1"/>
</dbReference>
<dbReference type="InterPro" id="IPR003660">
    <property type="entry name" value="HAMP_dom"/>
</dbReference>
<feature type="compositionally biased region" description="Low complexity" evidence="4">
    <location>
        <begin position="426"/>
        <end position="435"/>
    </location>
</feature>
<dbReference type="Gene3D" id="1.10.287.950">
    <property type="entry name" value="Methyl-accepting chemotaxis protein"/>
    <property type="match status" value="1"/>
</dbReference>
<dbReference type="PANTHER" id="PTHR32089">
    <property type="entry name" value="METHYL-ACCEPTING CHEMOTAXIS PROTEIN MCPB"/>
    <property type="match status" value="1"/>
</dbReference>
<dbReference type="SUPFAM" id="SSF158472">
    <property type="entry name" value="HAMP domain-like"/>
    <property type="match status" value="1"/>
</dbReference>
<keyword evidence="5" id="KW-0472">Membrane</keyword>
<dbReference type="AlphaFoldDB" id="A0A1Y2K3K2"/>
<keyword evidence="1 3" id="KW-0807">Transducer</keyword>
<evidence type="ECO:0000256" key="3">
    <source>
        <dbReference type="PROSITE-ProRule" id="PRU00284"/>
    </source>
</evidence>
<evidence type="ECO:0000256" key="5">
    <source>
        <dbReference type="SAM" id="Phobius"/>
    </source>
</evidence>